<reference evidence="2 3" key="1">
    <citation type="submission" date="2020-01" db="EMBL/GenBank/DDBJ databases">
        <title>Patterns of diversity and host range of bacteriophage communities associated with bean-nodulatin bacteria.</title>
        <authorList>
            <person name="Vann Cauwenberghe J."/>
            <person name="Santamaria R.I."/>
            <person name="Bustos P."/>
            <person name="Juarez S."/>
            <person name="Gonzalez V."/>
        </authorList>
    </citation>
    <scope>NUCLEOTIDE SEQUENCE [LARGE SCALE GENOMIC DNA]</scope>
    <source>
        <strain evidence="3">RHph</strain>
    </source>
</reference>
<accession>A0A7S5R7U8</accession>
<keyword evidence="3" id="KW-1185">Reference proteome</keyword>
<protein>
    <submittedName>
        <fullName evidence="2">Uncharacterized protein</fullName>
    </submittedName>
</protein>
<feature type="transmembrane region" description="Helical" evidence="1">
    <location>
        <begin position="6"/>
        <end position="24"/>
    </location>
</feature>
<keyword evidence="1" id="KW-0812">Transmembrane</keyword>
<evidence type="ECO:0000256" key="1">
    <source>
        <dbReference type="SAM" id="Phobius"/>
    </source>
</evidence>
<proteinExistence type="predicted"/>
<name>A0A7S5R7U8_9CAUD</name>
<sequence>MTLTGTDALIISSIIAIVLAILYIMIKIGFLDCLAMLVVAIIESIFD</sequence>
<gene>
    <name evidence="2" type="ORF">EVB97_158</name>
</gene>
<evidence type="ECO:0000313" key="2">
    <source>
        <dbReference type="EMBL" id="QIG72716.1"/>
    </source>
</evidence>
<organism evidence="2 3">
    <name type="scientific">Rhizobium phage RHph_Y65</name>
    <dbReference type="NCBI Taxonomy" id="2509785"/>
    <lineage>
        <taxon>Viruses</taxon>
        <taxon>Duplodnaviria</taxon>
        <taxon>Heunggongvirae</taxon>
        <taxon>Uroviricota</taxon>
        <taxon>Caudoviricetes</taxon>
        <taxon>Kleczkowskaviridae</taxon>
        <taxon>Cuauhnahuacvirus</taxon>
        <taxon>Cuauhnahuacvirus Y65</taxon>
    </lineage>
</organism>
<evidence type="ECO:0000313" key="3">
    <source>
        <dbReference type="Proteomes" id="UP000655883"/>
    </source>
</evidence>
<dbReference type="Proteomes" id="UP000655883">
    <property type="component" value="Segment"/>
</dbReference>
<dbReference type="EMBL" id="MN988525">
    <property type="protein sequence ID" value="QIG72716.1"/>
    <property type="molecule type" value="Genomic_DNA"/>
</dbReference>
<keyword evidence="1" id="KW-0472">Membrane</keyword>
<keyword evidence="1" id="KW-1133">Transmembrane helix</keyword>